<reference evidence="2 3" key="1">
    <citation type="submission" date="2017-06" db="EMBL/GenBank/DDBJ databases">
        <authorList>
            <consortium name="Pathogen Informatics"/>
        </authorList>
    </citation>
    <scope>NUCLEOTIDE SEQUENCE [LARGE SCALE GENOMIC DNA]</scope>
    <source>
        <strain evidence="2 3">NCTC12947</strain>
    </source>
</reference>
<accession>A0AAX2GXP3</accession>
<sequence length="281" mass="32653">MGRIKWTLLLIVLAMNVNAQTAHHKHPSAKDSVILSDGVVVFQRNIKSLQGNKWQLWFRKGEEVTLIDEVEHKKTSDEGFLRYWDSQRTPLPYLSDAFEDKGHLYVLLFKDFGAMLQVYDLQTAMHQQEVYIASCGGGSIENFGSFFVKGVCWEFDGQLFLYISTGRSVAAKTERFVYKTDTDLGWAAVYPYSRDYYQDEIVPNFDPLSRESKRLHYIGKAPFVVGYSHYYFYKQNDGSIRILEYSETSHRLVTDNKIFIAEWADKNKNSIQFKEVNLQKD</sequence>
<evidence type="ECO:0000313" key="3">
    <source>
        <dbReference type="Proteomes" id="UP000215539"/>
    </source>
</evidence>
<dbReference type="EMBL" id="LT906449">
    <property type="protein sequence ID" value="SNV09399.1"/>
    <property type="molecule type" value="Genomic_DNA"/>
</dbReference>
<proteinExistence type="predicted"/>
<keyword evidence="1" id="KW-0732">Signal</keyword>
<feature type="signal peptide" evidence="1">
    <location>
        <begin position="1"/>
        <end position="19"/>
    </location>
</feature>
<protein>
    <submittedName>
        <fullName evidence="2">Uncharacterized protein</fullName>
    </submittedName>
</protein>
<dbReference type="RefSeq" id="WP_143325031.1">
    <property type="nucleotide sequence ID" value="NZ_CP014227.1"/>
</dbReference>
<dbReference type="AlphaFoldDB" id="A0AAX2GXP3"/>
<name>A0AAX2GXP3_9FLAO</name>
<gene>
    <name evidence="2" type="ORF">SAMEA44541418_01171</name>
</gene>
<evidence type="ECO:0000313" key="2">
    <source>
        <dbReference type="EMBL" id="SNV09399.1"/>
    </source>
</evidence>
<feature type="chain" id="PRO_5043724180" evidence="1">
    <location>
        <begin position="20"/>
        <end position="281"/>
    </location>
</feature>
<evidence type="ECO:0000256" key="1">
    <source>
        <dbReference type="SAM" id="SignalP"/>
    </source>
</evidence>
<organism evidence="2 3">
    <name type="scientific">Capnocytophaga haemolytica</name>
    <dbReference type="NCBI Taxonomy" id="45243"/>
    <lineage>
        <taxon>Bacteria</taxon>
        <taxon>Pseudomonadati</taxon>
        <taxon>Bacteroidota</taxon>
        <taxon>Flavobacteriia</taxon>
        <taxon>Flavobacteriales</taxon>
        <taxon>Flavobacteriaceae</taxon>
        <taxon>Capnocytophaga</taxon>
    </lineage>
</organism>
<dbReference type="Proteomes" id="UP000215539">
    <property type="component" value="Chromosome 1"/>
</dbReference>